<accession>A0ABP8AHH4</accession>
<organism evidence="3 4">
    <name type="scientific">Streptosporangium oxazolinicum</name>
    <dbReference type="NCBI Taxonomy" id="909287"/>
    <lineage>
        <taxon>Bacteria</taxon>
        <taxon>Bacillati</taxon>
        <taxon>Actinomycetota</taxon>
        <taxon>Actinomycetes</taxon>
        <taxon>Streptosporangiales</taxon>
        <taxon>Streptosporangiaceae</taxon>
        <taxon>Streptosporangium</taxon>
    </lineage>
</organism>
<dbReference type="RefSeq" id="WP_344915876.1">
    <property type="nucleotide sequence ID" value="NZ_BAABAQ010000002.1"/>
</dbReference>
<comment type="similarity">
    <text evidence="1 2">Belongs to the short-chain dehydrogenases/reductases (SDR) family.</text>
</comment>
<dbReference type="CDD" id="cd05233">
    <property type="entry name" value="SDR_c"/>
    <property type="match status" value="1"/>
</dbReference>
<dbReference type="PANTHER" id="PTHR42879">
    <property type="entry name" value="3-OXOACYL-(ACYL-CARRIER-PROTEIN) REDUCTASE"/>
    <property type="match status" value="1"/>
</dbReference>
<dbReference type="EMBL" id="BAABAQ010000002">
    <property type="protein sequence ID" value="GAA4184086.1"/>
    <property type="molecule type" value="Genomic_DNA"/>
</dbReference>
<gene>
    <name evidence="3" type="primary">fabG_1</name>
    <name evidence="3" type="ORF">GCM10022252_12430</name>
</gene>
<evidence type="ECO:0000256" key="1">
    <source>
        <dbReference type="ARBA" id="ARBA00006484"/>
    </source>
</evidence>
<dbReference type="SUPFAM" id="SSF51735">
    <property type="entry name" value="NAD(P)-binding Rossmann-fold domains"/>
    <property type="match status" value="1"/>
</dbReference>
<proteinExistence type="inferred from homology"/>
<evidence type="ECO:0000256" key="2">
    <source>
        <dbReference type="RuleBase" id="RU000363"/>
    </source>
</evidence>
<keyword evidence="4" id="KW-1185">Reference proteome</keyword>
<dbReference type="Gene3D" id="3.40.50.720">
    <property type="entry name" value="NAD(P)-binding Rossmann-like Domain"/>
    <property type="match status" value="1"/>
</dbReference>
<name>A0ABP8AHH4_9ACTN</name>
<dbReference type="InterPro" id="IPR036291">
    <property type="entry name" value="NAD(P)-bd_dom_sf"/>
</dbReference>
<dbReference type="Proteomes" id="UP001501251">
    <property type="component" value="Unassembled WGS sequence"/>
</dbReference>
<evidence type="ECO:0000313" key="4">
    <source>
        <dbReference type="Proteomes" id="UP001501251"/>
    </source>
</evidence>
<sequence length="254" mass="26682">MELGLAGKVVLVTGASTAIGRATALAFAEEKAHVAVGYHTNLRAAEETVALAERHGAQAIAWRLDLGSPGSLRAAVTHARDRLGPVDVLVNNAVRWPDWPEPGELFETAPTERFSTSVTANLVGPYLLARAVLADMRASGWGRIVNVSTGLVEDGFPGNVSYVAAKAGLHGLTRVMSRELASAGILTNVVMPGFTPADKTMPQHLLDKAGEAAATKRVSHPDDAARMIVYLCSAANTNTTGEAIRTDGHFLTPA</sequence>
<reference evidence="4" key="1">
    <citation type="journal article" date="2019" name="Int. J. Syst. Evol. Microbiol.">
        <title>The Global Catalogue of Microorganisms (GCM) 10K type strain sequencing project: providing services to taxonomists for standard genome sequencing and annotation.</title>
        <authorList>
            <consortium name="The Broad Institute Genomics Platform"/>
            <consortium name="The Broad Institute Genome Sequencing Center for Infectious Disease"/>
            <person name="Wu L."/>
            <person name="Ma J."/>
        </authorList>
    </citation>
    <scope>NUCLEOTIDE SEQUENCE [LARGE SCALE GENOMIC DNA]</scope>
    <source>
        <strain evidence="4">JCM 17388</strain>
    </source>
</reference>
<dbReference type="InterPro" id="IPR050259">
    <property type="entry name" value="SDR"/>
</dbReference>
<dbReference type="PRINTS" id="PR00080">
    <property type="entry name" value="SDRFAMILY"/>
</dbReference>
<dbReference type="InterPro" id="IPR002347">
    <property type="entry name" value="SDR_fam"/>
</dbReference>
<dbReference type="PANTHER" id="PTHR42879:SF2">
    <property type="entry name" value="3-OXOACYL-[ACYL-CARRIER-PROTEIN] REDUCTASE FABG"/>
    <property type="match status" value="1"/>
</dbReference>
<evidence type="ECO:0000313" key="3">
    <source>
        <dbReference type="EMBL" id="GAA4184086.1"/>
    </source>
</evidence>
<dbReference type="PRINTS" id="PR00081">
    <property type="entry name" value="GDHRDH"/>
</dbReference>
<dbReference type="Pfam" id="PF00106">
    <property type="entry name" value="adh_short"/>
    <property type="match status" value="1"/>
</dbReference>
<protein>
    <submittedName>
        <fullName evidence="3">3-oxoacyl-[acyl-carrier-protein] reductase</fullName>
    </submittedName>
</protein>
<comment type="caution">
    <text evidence="3">The sequence shown here is derived from an EMBL/GenBank/DDBJ whole genome shotgun (WGS) entry which is preliminary data.</text>
</comment>